<name>A0A9D4YDC5_PEA</name>
<evidence type="ECO:0000259" key="2">
    <source>
        <dbReference type="Pfam" id="PF24924"/>
    </source>
</evidence>
<evidence type="ECO:0000313" key="4">
    <source>
        <dbReference type="Proteomes" id="UP001058974"/>
    </source>
</evidence>
<evidence type="ECO:0000256" key="1">
    <source>
        <dbReference type="SAM" id="MobiDB-lite"/>
    </source>
</evidence>
<comment type="caution">
    <text evidence="3">The sequence shown here is derived from an EMBL/GenBank/DDBJ whole genome shotgun (WGS) entry which is preliminary data.</text>
</comment>
<sequence>MLESVAEALHLPTEEVSLGLGPRGFARRFLEDKAWALDKEGKWLPFSTILALLIYGVLKQVEKERGDNHYWFELVVKEKKALRDKSDLEIHDLKLSLREANAKIEAEHRLKEEAIRVSYVTPQIWREKCPKVELSTLSAEHWRDRFFALKNESLGWLKMKAQMNSLLDTYVGYINLLQPATTLYQAKYLCNLFLAVKLTSHFYNTRAKQKIAMERIEQNQTAMQEEMAQANPGSNINVNTTNPIMGNGVPIVTQPHVEGMPTNLNASHTYHVPIHGGSQAGTEDHNGDFFMPRNESVYEPFGPPQTKLERKLKMMDERVQAIKADEVSTLEIPYYLVRIPVENAPVTPLVITVPTHFPYESTKVVPWNYNSTAYLHGQRLEERSSKTQKTLLIHEPSEVSKHVGTSKFVEVQKLVVFQKPMEAQELVVNITGASGMSQSGRIFIAPPPPPKKENLGANSKNRGKQPADLE</sequence>
<organism evidence="3 4">
    <name type="scientific">Pisum sativum</name>
    <name type="common">Garden pea</name>
    <name type="synonym">Lathyrus oleraceus</name>
    <dbReference type="NCBI Taxonomy" id="3888"/>
    <lineage>
        <taxon>Eukaryota</taxon>
        <taxon>Viridiplantae</taxon>
        <taxon>Streptophyta</taxon>
        <taxon>Embryophyta</taxon>
        <taxon>Tracheophyta</taxon>
        <taxon>Spermatophyta</taxon>
        <taxon>Magnoliopsida</taxon>
        <taxon>eudicotyledons</taxon>
        <taxon>Gunneridae</taxon>
        <taxon>Pentapetalae</taxon>
        <taxon>rosids</taxon>
        <taxon>fabids</taxon>
        <taxon>Fabales</taxon>
        <taxon>Fabaceae</taxon>
        <taxon>Papilionoideae</taxon>
        <taxon>50 kb inversion clade</taxon>
        <taxon>NPAAA clade</taxon>
        <taxon>Hologalegina</taxon>
        <taxon>IRL clade</taxon>
        <taxon>Fabeae</taxon>
        <taxon>Lathyrus</taxon>
    </lineage>
</organism>
<keyword evidence="4" id="KW-1185">Reference proteome</keyword>
<dbReference type="Gramene" id="Psat02G0311800-T1">
    <property type="protein sequence ID" value="KAI5436872.1"/>
    <property type="gene ID" value="KIW84_023118"/>
</dbReference>
<evidence type="ECO:0000313" key="3">
    <source>
        <dbReference type="EMBL" id="KAI5436872.1"/>
    </source>
</evidence>
<reference evidence="3 4" key="1">
    <citation type="journal article" date="2022" name="Nat. Genet.">
        <title>Improved pea reference genome and pan-genome highlight genomic features and evolutionary characteristics.</title>
        <authorList>
            <person name="Yang T."/>
            <person name="Liu R."/>
            <person name="Luo Y."/>
            <person name="Hu S."/>
            <person name="Wang D."/>
            <person name="Wang C."/>
            <person name="Pandey M.K."/>
            <person name="Ge S."/>
            <person name="Xu Q."/>
            <person name="Li N."/>
            <person name="Li G."/>
            <person name="Huang Y."/>
            <person name="Saxena R.K."/>
            <person name="Ji Y."/>
            <person name="Li M."/>
            <person name="Yan X."/>
            <person name="He Y."/>
            <person name="Liu Y."/>
            <person name="Wang X."/>
            <person name="Xiang C."/>
            <person name="Varshney R.K."/>
            <person name="Ding H."/>
            <person name="Gao S."/>
            <person name="Zong X."/>
        </authorList>
    </citation>
    <scope>NUCLEOTIDE SEQUENCE [LARGE SCALE GENOMIC DNA]</scope>
    <source>
        <strain evidence="3 4">cv. Zhongwan 6</strain>
    </source>
</reference>
<accession>A0A9D4YDC5</accession>
<dbReference type="AlphaFoldDB" id="A0A9D4YDC5"/>
<gene>
    <name evidence="3" type="ORF">KIW84_023118</name>
</gene>
<dbReference type="Proteomes" id="UP001058974">
    <property type="component" value="Chromosome 2"/>
</dbReference>
<protein>
    <recommendedName>
        <fullName evidence="2">DUF7745 domain-containing protein</fullName>
    </recommendedName>
</protein>
<feature type="region of interest" description="Disordered" evidence="1">
    <location>
        <begin position="439"/>
        <end position="470"/>
    </location>
</feature>
<dbReference type="EMBL" id="JAMSHJ010000002">
    <property type="protein sequence ID" value="KAI5436872.1"/>
    <property type="molecule type" value="Genomic_DNA"/>
</dbReference>
<dbReference type="Pfam" id="PF24924">
    <property type="entry name" value="DUF7745"/>
    <property type="match status" value="1"/>
</dbReference>
<proteinExistence type="predicted"/>
<feature type="domain" description="DUF7745" evidence="2">
    <location>
        <begin position="2"/>
        <end position="58"/>
    </location>
</feature>
<dbReference type="InterPro" id="IPR056647">
    <property type="entry name" value="DUF7745"/>
</dbReference>